<reference evidence="1 2" key="1">
    <citation type="journal article" date="2015" name="Nature">
        <title>rRNA introns, odd ribosomes, and small enigmatic genomes across a large radiation of phyla.</title>
        <authorList>
            <person name="Brown C.T."/>
            <person name="Hug L.A."/>
            <person name="Thomas B.C."/>
            <person name="Sharon I."/>
            <person name="Castelle C.J."/>
            <person name="Singh A."/>
            <person name="Wilkins M.J."/>
            <person name="Williams K.H."/>
            <person name="Banfield J.F."/>
        </authorList>
    </citation>
    <scope>NUCLEOTIDE SEQUENCE [LARGE SCALE GENOMIC DNA]</scope>
</reference>
<accession>A0A0G0T613</accession>
<organism evidence="1 2">
    <name type="scientific">Candidatus Nomurabacteria bacterium GW2011_GWB1_40_7</name>
    <dbReference type="NCBI Taxonomy" id="1618744"/>
    <lineage>
        <taxon>Bacteria</taxon>
        <taxon>Candidatus Nomuraibacteriota</taxon>
    </lineage>
</organism>
<evidence type="ECO:0000313" key="2">
    <source>
        <dbReference type="Proteomes" id="UP000034452"/>
    </source>
</evidence>
<dbReference type="EMBL" id="LBZL01000013">
    <property type="protein sequence ID" value="KKR70126.1"/>
    <property type="molecule type" value="Genomic_DNA"/>
</dbReference>
<sequence length="199" mass="23423">MNIENPQFGPKIPSKQEIQWKKVRAEVEEMADALGEGIDEGIKETVIAFNINEIPTSQSCEGHFEDGSDHGFPAPWVTISAPNEPEWRYKNEEETLEYKKWYEENKKLFAKVEVLLKEFYTGRDVPEEVRIIIDKMDNVFDVHNGGKFFIPNDRKERLQTELTEEERQRIPKVLKNCQKEMQDFTDFLKKKYFSNETQA</sequence>
<evidence type="ECO:0000313" key="1">
    <source>
        <dbReference type="EMBL" id="KKR70126.1"/>
    </source>
</evidence>
<name>A0A0G0T613_9BACT</name>
<comment type="caution">
    <text evidence="1">The sequence shown here is derived from an EMBL/GenBank/DDBJ whole genome shotgun (WGS) entry which is preliminary data.</text>
</comment>
<proteinExistence type="predicted"/>
<protein>
    <submittedName>
        <fullName evidence="1">Uncharacterized protein</fullName>
    </submittedName>
</protein>
<dbReference type="AlphaFoldDB" id="A0A0G0T613"/>
<gene>
    <name evidence="1" type="ORF">UU13_C0013G0006</name>
</gene>
<dbReference type="Proteomes" id="UP000034452">
    <property type="component" value="Unassembled WGS sequence"/>
</dbReference>